<dbReference type="InterPro" id="IPR051202">
    <property type="entry name" value="Peptidase_C40"/>
</dbReference>
<dbReference type="InterPro" id="IPR036779">
    <property type="entry name" value="LysM_dom_sf"/>
</dbReference>
<feature type="domain" description="LysM" evidence="8">
    <location>
        <begin position="28"/>
        <end position="71"/>
    </location>
</feature>
<dbReference type="AlphaFoldDB" id="A0A942YU05"/>
<evidence type="ECO:0000256" key="5">
    <source>
        <dbReference type="ARBA" id="ARBA00022801"/>
    </source>
</evidence>
<proteinExistence type="inferred from homology"/>
<evidence type="ECO:0000256" key="7">
    <source>
        <dbReference type="SAM" id="SignalP"/>
    </source>
</evidence>
<dbReference type="GO" id="GO:0006508">
    <property type="term" value="P:proteolysis"/>
    <property type="evidence" value="ECO:0007669"/>
    <property type="project" value="UniProtKB-KW"/>
</dbReference>
<gene>
    <name evidence="10" type="ORF">KHA99_03230</name>
</gene>
<reference evidence="10" key="1">
    <citation type="submission" date="2021-05" db="EMBL/GenBank/DDBJ databases">
        <title>Novel Bacillus species.</title>
        <authorList>
            <person name="Liu G."/>
        </authorList>
    </citation>
    <scope>NUCLEOTIDE SEQUENCE</scope>
    <source>
        <strain evidence="10">FJAT-49825</strain>
    </source>
</reference>
<sequence>MKKQLLTAVSAAGIFLSSYAGAASAHEMTYTVQSGDTLWRISHTNNLSVTDLKTWNNLTSDTIYANQKLSLIAPHSHEYTVQKGDTLYRIGVNNNVSVAQLKSINNLTSDTIYVGQVLKLWIPESAAAPTPTPAPAPAPAPTVSKAQLVVDEAKKLIGAPYLWGGNSPAGFDCSGFTKYVFDKVGISIPRTAATQWSGLTSITSPKPGDLVFYETYAPGPTHVGIYIGDNKFINAGSKGVTISDMSLTYWKSRYLGARTAF</sequence>
<dbReference type="InterPro" id="IPR038765">
    <property type="entry name" value="Papain-like_cys_pep_sf"/>
</dbReference>
<keyword evidence="2" id="KW-0645">Protease</keyword>
<evidence type="ECO:0000256" key="2">
    <source>
        <dbReference type="ARBA" id="ARBA00022670"/>
    </source>
</evidence>
<dbReference type="SMART" id="SM00257">
    <property type="entry name" value="LysM"/>
    <property type="match status" value="2"/>
</dbReference>
<evidence type="ECO:0000256" key="4">
    <source>
        <dbReference type="ARBA" id="ARBA00022737"/>
    </source>
</evidence>
<dbReference type="PROSITE" id="PS51782">
    <property type="entry name" value="LYSM"/>
    <property type="match status" value="2"/>
</dbReference>
<evidence type="ECO:0000313" key="10">
    <source>
        <dbReference type="EMBL" id="MBS4211470.1"/>
    </source>
</evidence>
<dbReference type="RefSeq" id="WP_213115983.1">
    <property type="nucleotide sequence ID" value="NZ_JAGYPF010000001.1"/>
</dbReference>
<dbReference type="SUPFAM" id="SSF54106">
    <property type="entry name" value="LysM domain"/>
    <property type="match status" value="2"/>
</dbReference>
<keyword evidence="6" id="KW-0788">Thiol protease</keyword>
<name>A0A942YU05_9BACI</name>
<dbReference type="CDD" id="cd00118">
    <property type="entry name" value="LysM"/>
    <property type="match status" value="2"/>
</dbReference>
<dbReference type="PANTHER" id="PTHR47053:SF1">
    <property type="entry name" value="MUREIN DD-ENDOPEPTIDASE MEPH-RELATED"/>
    <property type="match status" value="1"/>
</dbReference>
<organism evidence="10 11">
    <name type="scientific">Neobacillus rhizophilus</name>
    <dbReference type="NCBI Taxonomy" id="2833579"/>
    <lineage>
        <taxon>Bacteria</taxon>
        <taxon>Bacillati</taxon>
        <taxon>Bacillota</taxon>
        <taxon>Bacilli</taxon>
        <taxon>Bacillales</taxon>
        <taxon>Bacillaceae</taxon>
        <taxon>Neobacillus</taxon>
    </lineage>
</organism>
<dbReference type="InterPro" id="IPR000064">
    <property type="entry name" value="NLP_P60_dom"/>
</dbReference>
<dbReference type="SUPFAM" id="SSF54001">
    <property type="entry name" value="Cysteine proteinases"/>
    <property type="match status" value="1"/>
</dbReference>
<evidence type="ECO:0000313" key="11">
    <source>
        <dbReference type="Proteomes" id="UP000679749"/>
    </source>
</evidence>
<dbReference type="Pfam" id="PF00877">
    <property type="entry name" value="NLPC_P60"/>
    <property type="match status" value="1"/>
</dbReference>
<accession>A0A942YU05</accession>
<dbReference type="PROSITE" id="PS51935">
    <property type="entry name" value="NLPC_P60"/>
    <property type="match status" value="1"/>
</dbReference>
<keyword evidence="5" id="KW-0378">Hydrolase</keyword>
<keyword evidence="11" id="KW-1185">Reference proteome</keyword>
<dbReference type="GO" id="GO:0008234">
    <property type="term" value="F:cysteine-type peptidase activity"/>
    <property type="evidence" value="ECO:0007669"/>
    <property type="project" value="UniProtKB-KW"/>
</dbReference>
<comment type="caution">
    <text evidence="10">The sequence shown here is derived from an EMBL/GenBank/DDBJ whole genome shotgun (WGS) entry which is preliminary data.</text>
</comment>
<feature type="domain" description="LysM" evidence="8">
    <location>
        <begin position="77"/>
        <end position="120"/>
    </location>
</feature>
<evidence type="ECO:0000259" key="8">
    <source>
        <dbReference type="PROSITE" id="PS51782"/>
    </source>
</evidence>
<dbReference type="Proteomes" id="UP000679749">
    <property type="component" value="Unassembled WGS sequence"/>
</dbReference>
<protein>
    <submittedName>
        <fullName evidence="10">C40 family peptidase</fullName>
    </submittedName>
</protein>
<evidence type="ECO:0000259" key="9">
    <source>
        <dbReference type="PROSITE" id="PS51935"/>
    </source>
</evidence>
<dbReference type="Gene3D" id="3.90.1720.10">
    <property type="entry name" value="endopeptidase domain like (from Nostoc punctiforme)"/>
    <property type="match status" value="1"/>
</dbReference>
<evidence type="ECO:0000256" key="6">
    <source>
        <dbReference type="ARBA" id="ARBA00022807"/>
    </source>
</evidence>
<evidence type="ECO:0000256" key="1">
    <source>
        <dbReference type="ARBA" id="ARBA00007074"/>
    </source>
</evidence>
<dbReference type="PANTHER" id="PTHR47053">
    <property type="entry name" value="MUREIN DD-ENDOPEPTIDASE MEPH-RELATED"/>
    <property type="match status" value="1"/>
</dbReference>
<keyword evidence="4" id="KW-0677">Repeat</keyword>
<keyword evidence="3 7" id="KW-0732">Signal</keyword>
<dbReference type="InterPro" id="IPR018392">
    <property type="entry name" value="LysM"/>
</dbReference>
<dbReference type="Gene3D" id="3.10.350.10">
    <property type="entry name" value="LysM domain"/>
    <property type="match status" value="2"/>
</dbReference>
<dbReference type="Pfam" id="PF01476">
    <property type="entry name" value="LysM"/>
    <property type="match status" value="2"/>
</dbReference>
<comment type="similarity">
    <text evidence="1">Belongs to the peptidase C40 family.</text>
</comment>
<feature type="chain" id="PRO_5039477167" evidence="7">
    <location>
        <begin position="23"/>
        <end position="261"/>
    </location>
</feature>
<feature type="signal peptide" evidence="7">
    <location>
        <begin position="1"/>
        <end position="22"/>
    </location>
</feature>
<feature type="domain" description="NlpC/P60" evidence="9">
    <location>
        <begin position="143"/>
        <end position="261"/>
    </location>
</feature>
<evidence type="ECO:0000256" key="3">
    <source>
        <dbReference type="ARBA" id="ARBA00022729"/>
    </source>
</evidence>
<dbReference type="EMBL" id="JAGYPF010000001">
    <property type="protein sequence ID" value="MBS4211470.1"/>
    <property type="molecule type" value="Genomic_DNA"/>
</dbReference>